<sequence>MSTGASAPSARRAAILAKIFESKIFEKQNVSLGIVMMLAGFFLFAANDTLGKWLLGTFTVGQIMLVRAVVGLSIILPLIVRGGVTPIRSQPKPWLQVLRGVLSTLEASLFFWALSTLPLASVMTYYLAGPIYVTALSPWLLGEHVGWRRWSAVCVGFFGVVLALSPSGDSLSFGAFCALAGSFSYACFMIATRKLAGTSNAVLMGWQLATALVFGIVMVASQGWTPPSQIDALLLAVLGIGSLAGNLCVNLALKLAPASVVVPYQYTLIVWGILFGYVVFGEVSDIKTLAGAAIIVGAGLFIFLREQQLQRQKRRQAAV</sequence>
<dbReference type="Proteomes" id="UP000298781">
    <property type="component" value="Chromosome"/>
</dbReference>
<dbReference type="EMBL" id="CP039690">
    <property type="protein sequence ID" value="QCI67482.1"/>
    <property type="molecule type" value="Genomic_DNA"/>
</dbReference>
<evidence type="ECO:0000256" key="1">
    <source>
        <dbReference type="SAM" id="Phobius"/>
    </source>
</evidence>
<dbReference type="Gene3D" id="1.10.3730.20">
    <property type="match status" value="1"/>
</dbReference>
<feature type="transmembrane region" description="Helical" evidence="1">
    <location>
        <begin position="30"/>
        <end position="47"/>
    </location>
</feature>
<dbReference type="KEGG" id="pstg:E8M01_26615"/>
<feature type="transmembrane region" description="Helical" evidence="1">
    <location>
        <begin position="53"/>
        <end position="76"/>
    </location>
</feature>
<evidence type="ECO:0000259" key="2">
    <source>
        <dbReference type="Pfam" id="PF00892"/>
    </source>
</evidence>
<feature type="domain" description="EamA" evidence="2">
    <location>
        <begin position="173"/>
        <end position="303"/>
    </location>
</feature>
<name>A0A4D7BI00_9HYPH</name>
<feature type="transmembrane region" description="Helical" evidence="1">
    <location>
        <begin position="203"/>
        <end position="220"/>
    </location>
</feature>
<accession>A0A4D7BI00</accession>
<dbReference type="InterPro" id="IPR000620">
    <property type="entry name" value="EamA_dom"/>
</dbReference>
<dbReference type="PANTHER" id="PTHR22911">
    <property type="entry name" value="ACYL-MALONYL CONDENSING ENZYME-RELATED"/>
    <property type="match status" value="1"/>
</dbReference>
<feature type="transmembrane region" description="Helical" evidence="1">
    <location>
        <begin position="260"/>
        <end position="280"/>
    </location>
</feature>
<dbReference type="GO" id="GO:0016020">
    <property type="term" value="C:membrane"/>
    <property type="evidence" value="ECO:0007669"/>
    <property type="project" value="InterPro"/>
</dbReference>
<reference evidence="3 4" key="1">
    <citation type="submission" date="2019-04" db="EMBL/GenBank/DDBJ databases">
        <title>Phreatobacter aquaticus sp. nov.</title>
        <authorList>
            <person name="Choi A."/>
        </authorList>
    </citation>
    <scope>NUCLEOTIDE SEQUENCE [LARGE SCALE GENOMIC DNA]</scope>
    <source>
        <strain evidence="3 4">KCTC 52518</strain>
    </source>
</reference>
<dbReference type="Pfam" id="PF00892">
    <property type="entry name" value="EamA"/>
    <property type="match status" value="2"/>
</dbReference>
<feature type="transmembrane region" description="Helical" evidence="1">
    <location>
        <begin position="149"/>
        <end position="165"/>
    </location>
</feature>
<dbReference type="OrthoDB" id="9807937at2"/>
<keyword evidence="1" id="KW-0472">Membrane</keyword>
<feature type="domain" description="EamA" evidence="2">
    <location>
        <begin position="32"/>
        <end position="164"/>
    </location>
</feature>
<dbReference type="InterPro" id="IPR037185">
    <property type="entry name" value="EmrE-like"/>
</dbReference>
<dbReference type="AlphaFoldDB" id="A0A4D7BI00"/>
<evidence type="ECO:0000313" key="3">
    <source>
        <dbReference type="EMBL" id="QCI67482.1"/>
    </source>
</evidence>
<evidence type="ECO:0000313" key="4">
    <source>
        <dbReference type="Proteomes" id="UP000298781"/>
    </source>
</evidence>
<organism evidence="3 4">
    <name type="scientific">Phreatobacter stygius</name>
    <dbReference type="NCBI Taxonomy" id="1940610"/>
    <lineage>
        <taxon>Bacteria</taxon>
        <taxon>Pseudomonadati</taxon>
        <taxon>Pseudomonadota</taxon>
        <taxon>Alphaproteobacteria</taxon>
        <taxon>Hyphomicrobiales</taxon>
        <taxon>Phreatobacteraceae</taxon>
        <taxon>Phreatobacter</taxon>
    </lineage>
</organism>
<keyword evidence="1" id="KW-1133">Transmembrane helix</keyword>
<keyword evidence="1" id="KW-0812">Transmembrane</keyword>
<feature type="transmembrane region" description="Helical" evidence="1">
    <location>
        <begin position="171"/>
        <end position="191"/>
    </location>
</feature>
<proteinExistence type="predicted"/>
<feature type="transmembrane region" description="Helical" evidence="1">
    <location>
        <begin position="232"/>
        <end position="253"/>
    </location>
</feature>
<gene>
    <name evidence="3" type="ORF">E8M01_26615</name>
</gene>
<dbReference type="SUPFAM" id="SSF103481">
    <property type="entry name" value="Multidrug resistance efflux transporter EmrE"/>
    <property type="match status" value="2"/>
</dbReference>
<feature type="transmembrane region" description="Helical" evidence="1">
    <location>
        <begin position="286"/>
        <end position="304"/>
    </location>
</feature>
<dbReference type="PANTHER" id="PTHR22911:SF135">
    <property type="entry name" value="BLR4310 PROTEIN"/>
    <property type="match status" value="1"/>
</dbReference>
<protein>
    <submittedName>
        <fullName evidence="3">DMT family transporter</fullName>
    </submittedName>
</protein>
<keyword evidence="4" id="KW-1185">Reference proteome</keyword>